<organism evidence="1 2">
    <name type="scientific">Streptomyces ziwulingensis</name>
    <dbReference type="NCBI Taxonomy" id="1045501"/>
    <lineage>
        <taxon>Bacteria</taxon>
        <taxon>Bacillati</taxon>
        <taxon>Actinomycetota</taxon>
        <taxon>Actinomycetes</taxon>
        <taxon>Kitasatosporales</taxon>
        <taxon>Streptomycetaceae</taxon>
        <taxon>Streptomyces</taxon>
    </lineage>
</organism>
<accession>A0ABP9CLN9</accession>
<keyword evidence="2" id="KW-1185">Reference proteome</keyword>
<gene>
    <name evidence="1" type="ORF">GCM10023220_51280</name>
</gene>
<dbReference type="Proteomes" id="UP001501265">
    <property type="component" value="Unassembled WGS sequence"/>
</dbReference>
<proteinExistence type="predicted"/>
<dbReference type="EMBL" id="BAABIG010000056">
    <property type="protein sequence ID" value="GAA4813509.1"/>
    <property type="molecule type" value="Genomic_DNA"/>
</dbReference>
<sequence length="92" mass="9927">MRLRFARSIGPPVRVVKTGALEGTSDAGSALLEVEVFPLEAEEFALAESGAEGEFVQHEQSVIADGSEELSGFICTGRWCGVCRGRCGRPWR</sequence>
<evidence type="ECO:0000313" key="1">
    <source>
        <dbReference type="EMBL" id="GAA4813509.1"/>
    </source>
</evidence>
<reference evidence="2" key="1">
    <citation type="journal article" date="2019" name="Int. J. Syst. Evol. Microbiol.">
        <title>The Global Catalogue of Microorganisms (GCM) 10K type strain sequencing project: providing services to taxonomists for standard genome sequencing and annotation.</title>
        <authorList>
            <consortium name="The Broad Institute Genomics Platform"/>
            <consortium name="The Broad Institute Genome Sequencing Center for Infectious Disease"/>
            <person name="Wu L."/>
            <person name="Ma J."/>
        </authorList>
    </citation>
    <scope>NUCLEOTIDE SEQUENCE [LARGE SCALE GENOMIC DNA]</scope>
    <source>
        <strain evidence="2">JCM 18081</strain>
    </source>
</reference>
<protein>
    <submittedName>
        <fullName evidence="1">Uncharacterized protein</fullName>
    </submittedName>
</protein>
<name>A0ABP9CLN9_9ACTN</name>
<comment type="caution">
    <text evidence="1">The sequence shown here is derived from an EMBL/GenBank/DDBJ whole genome shotgun (WGS) entry which is preliminary data.</text>
</comment>
<evidence type="ECO:0000313" key="2">
    <source>
        <dbReference type="Proteomes" id="UP001501265"/>
    </source>
</evidence>